<evidence type="ECO:0000256" key="1">
    <source>
        <dbReference type="SAM" id="MobiDB-lite"/>
    </source>
</evidence>
<feature type="compositionally biased region" description="Low complexity" evidence="1">
    <location>
        <begin position="52"/>
        <end position="61"/>
    </location>
</feature>
<dbReference type="PROSITE" id="PS50206">
    <property type="entry name" value="RHODANESE_3"/>
    <property type="match status" value="1"/>
</dbReference>
<evidence type="ECO:0000259" key="2">
    <source>
        <dbReference type="PROSITE" id="PS50206"/>
    </source>
</evidence>
<dbReference type="RefSeq" id="WP_159523800.1">
    <property type="nucleotide sequence ID" value="NZ_CP053642.1"/>
</dbReference>
<name>A0A6M8B946_9ACTO</name>
<dbReference type="Gene3D" id="3.40.250.10">
    <property type="entry name" value="Rhodanese-like domain"/>
    <property type="match status" value="1"/>
</dbReference>
<sequence>MALPTLRPRPAGAPAAASSGADAHPGRRRVLRLVPAAAMAGLLAGCSLEASPSRASATTPSQPAPLQPSAGLAPGGTVSASLPPGGTVSASLPPGGTVIDVRSSEEYAQGHLEGAINIDADSADFDAAIDRLDRGAAYAVYCRSGDRSARAARAMRDKGFTSVLDLGGYQQASLALGVPVVTG</sequence>
<dbReference type="Pfam" id="PF00581">
    <property type="entry name" value="Rhodanese"/>
    <property type="match status" value="1"/>
</dbReference>
<evidence type="ECO:0000313" key="3">
    <source>
        <dbReference type="EMBL" id="QKD79753.1"/>
    </source>
</evidence>
<feature type="region of interest" description="Disordered" evidence="1">
    <location>
        <begin position="1"/>
        <end position="25"/>
    </location>
</feature>
<organism evidence="3 4">
    <name type="scientific">Actinomyces marmotae</name>
    <dbReference type="NCBI Taxonomy" id="2737173"/>
    <lineage>
        <taxon>Bacteria</taxon>
        <taxon>Bacillati</taxon>
        <taxon>Actinomycetota</taxon>
        <taxon>Actinomycetes</taxon>
        <taxon>Actinomycetales</taxon>
        <taxon>Actinomycetaceae</taxon>
        <taxon>Actinomyces</taxon>
    </lineage>
</organism>
<dbReference type="AlphaFoldDB" id="A0A6M8B946"/>
<feature type="domain" description="Rhodanese" evidence="2">
    <location>
        <begin position="92"/>
        <end position="178"/>
    </location>
</feature>
<accession>A0A6M8B946</accession>
<feature type="compositionally biased region" description="Low complexity" evidence="1">
    <location>
        <begin position="1"/>
        <end position="23"/>
    </location>
</feature>
<dbReference type="KEGG" id="amam:HPC72_05380"/>
<dbReference type="Proteomes" id="UP000504752">
    <property type="component" value="Chromosome"/>
</dbReference>
<dbReference type="InterPro" id="IPR036873">
    <property type="entry name" value="Rhodanese-like_dom_sf"/>
</dbReference>
<proteinExistence type="predicted"/>
<dbReference type="SUPFAM" id="SSF52821">
    <property type="entry name" value="Rhodanese/Cell cycle control phosphatase"/>
    <property type="match status" value="1"/>
</dbReference>
<dbReference type="InterPro" id="IPR001763">
    <property type="entry name" value="Rhodanese-like_dom"/>
</dbReference>
<evidence type="ECO:0000313" key="4">
    <source>
        <dbReference type="Proteomes" id="UP000504752"/>
    </source>
</evidence>
<dbReference type="PANTHER" id="PTHR45431:SF3">
    <property type="entry name" value="RHODANESE-LIKE DOMAIN-CONTAINING PROTEIN 15, CHLOROPLASTIC"/>
    <property type="match status" value="1"/>
</dbReference>
<dbReference type="CDD" id="cd00158">
    <property type="entry name" value="RHOD"/>
    <property type="match status" value="1"/>
</dbReference>
<feature type="region of interest" description="Disordered" evidence="1">
    <location>
        <begin position="52"/>
        <end position="94"/>
    </location>
</feature>
<dbReference type="PROSITE" id="PS51318">
    <property type="entry name" value="TAT"/>
    <property type="match status" value="1"/>
</dbReference>
<dbReference type="EMBL" id="CP053642">
    <property type="protein sequence ID" value="QKD79753.1"/>
    <property type="molecule type" value="Genomic_DNA"/>
</dbReference>
<dbReference type="InterPro" id="IPR006311">
    <property type="entry name" value="TAT_signal"/>
</dbReference>
<dbReference type="InterPro" id="IPR052367">
    <property type="entry name" value="Thiosulfate_ST/Rhodanese-like"/>
</dbReference>
<dbReference type="PANTHER" id="PTHR45431">
    <property type="entry name" value="RHODANESE-LIKE DOMAIN-CONTAINING PROTEIN 15, CHLOROPLASTIC"/>
    <property type="match status" value="1"/>
</dbReference>
<reference evidence="3 4" key="1">
    <citation type="submission" date="2020-05" db="EMBL/GenBank/DDBJ databases">
        <title>Actinomyces sp. zg-325.</title>
        <authorList>
            <person name="Yang C."/>
        </authorList>
    </citation>
    <scope>NUCLEOTIDE SEQUENCE [LARGE SCALE GENOMIC DNA]</scope>
    <source>
        <strain evidence="4">zg-325</strain>
    </source>
</reference>
<dbReference type="SMART" id="SM00450">
    <property type="entry name" value="RHOD"/>
    <property type="match status" value="1"/>
</dbReference>
<protein>
    <submittedName>
        <fullName evidence="3">Rhodanese-like domain-containing protein</fullName>
    </submittedName>
</protein>
<gene>
    <name evidence="3" type="ORF">HPC72_05380</name>
</gene>
<keyword evidence="4" id="KW-1185">Reference proteome</keyword>